<sequence length="334" mass="35202">MVHIAATLISLALLASQAAAHGVVEWFIANGKNYTGDDEFDPKGIPTAIRTVNGNGPVVDVTSPYTACGNQAKVVSVEAPVDAGSIVEIRWSSTWPHNTGAMTAWMAECGGMNCTQFQDLASAQWFKIDEKGIDSATGDWYMAEIFMDPGKPYNLTIPANLKAGQYLLRHELINLALVANMGGGRAEMYPQCLQLSVQSNGDLVPQSSDYVHFPGAYKATDPGLTFAPGDGQKSQYQPPGGPLAKLVSSSGDASGTGGNAASSTTSMAPSNTLSTNVAGNTQQSTAVPSSTGSLSAASDIPTNTCSGDMKNRRKVGREELRGRTLRGRRVRLLR</sequence>
<dbReference type="OrthoDB" id="4849160at2759"/>
<feature type="domain" description="Auxiliary Activity family 9 catalytic" evidence="5">
    <location>
        <begin position="21"/>
        <end position="229"/>
    </location>
</feature>
<comment type="function">
    <text evidence="2">Lytic polysaccharide monooxygenase (LMPO) that depolymerizes crystalline and amorphous polysaccharides via the oxidation of scissile alpha- or beta-(1-4)-glycosidic bonds, yielding C1 and/or C4 oxidation products. Catalysis by LPMOs requires the reduction of the active-site copper from Cu(II) to Cu(I) by a reducing agent and H(2)O(2) or O(2) as a cosubstrate.</text>
</comment>
<keyword evidence="4" id="KW-0732">Signal</keyword>
<protein>
    <recommendedName>
        <fullName evidence="2">AA9 family lytic polysaccharide monooxygenase</fullName>
        <ecNumber evidence="2">1.14.99.56</ecNumber>
    </recommendedName>
    <alternativeName>
        <fullName evidence="2">Endo-beta-1,4-glucanase</fullName>
    </alternativeName>
    <alternativeName>
        <fullName evidence="2">Glycosyl hydrolase 61 family protein</fullName>
    </alternativeName>
</protein>
<accession>A0A4Q9MMI4</accession>
<keyword evidence="6" id="KW-0378">Hydrolase</keyword>
<dbReference type="AlphaFoldDB" id="A0A4Q9MMI4"/>
<evidence type="ECO:0000256" key="4">
    <source>
        <dbReference type="SAM" id="SignalP"/>
    </source>
</evidence>
<evidence type="ECO:0000256" key="1">
    <source>
        <dbReference type="ARBA" id="ARBA00023157"/>
    </source>
</evidence>
<dbReference type="Proteomes" id="UP000292957">
    <property type="component" value="Unassembled WGS sequence"/>
</dbReference>
<comment type="catalytic activity">
    <reaction evidence="2">
        <text>[(1-&gt;4)-beta-D-glucosyl]n+m + reduced acceptor + O2 = 4-dehydro-beta-D-glucosyl-[(1-&gt;4)-beta-D-glucosyl]n-1 + [(1-&gt;4)-beta-D-glucosyl]m + acceptor + H2O.</text>
        <dbReference type="EC" id="1.14.99.56"/>
    </reaction>
</comment>
<dbReference type="PANTHER" id="PTHR33353">
    <property type="entry name" value="PUTATIVE (AFU_ORTHOLOGUE AFUA_1G12560)-RELATED"/>
    <property type="match status" value="1"/>
</dbReference>
<feature type="signal peptide" evidence="4">
    <location>
        <begin position="1"/>
        <end position="20"/>
    </location>
</feature>
<dbReference type="GO" id="GO:0008810">
    <property type="term" value="F:cellulase activity"/>
    <property type="evidence" value="ECO:0007669"/>
    <property type="project" value="UniProtKB-UniRule"/>
</dbReference>
<dbReference type="GO" id="GO:0030245">
    <property type="term" value="P:cellulose catabolic process"/>
    <property type="evidence" value="ECO:0007669"/>
    <property type="project" value="UniProtKB-UniRule"/>
</dbReference>
<feature type="chain" id="PRO_5020765645" description="AA9 family lytic polysaccharide monooxygenase" evidence="4">
    <location>
        <begin position="21"/>
        <end position="334"/>
    </location>
</feature>
<comment type="domain">
    <text evidence="2">Has a modular structure: an endo-beta-1,4-glucanase catalytic module at the N-terminus, a linker rich in serines and threonines, and a C-terminal carbohydrate-binding module (CBM).</text>
</comment>
<evidence type="ECO:0000313" key="6">
    <source>
        <dbReference type="EMBL" id="TBU28870.1"/>
    </source>
</evidence>
<dbReference type="InterPro" id="IPR005103">
    <property type="entry name" value="AA9_LPMO"/>
</dbReference>
<comment type="subcellular location">
    <subcellularLocation>
        <location evidence="2">Secreted</location>
    </subcellularLocation>
</comment>
<feature type="compositionally biased region" description="Polar residues" evidence="3">
    <location>
        <begin position="247"/>
        <end position="306"/>
    </location>
</feature>
<dbReference type="InterPro" id="IPR049892">
    <property type="entry name" value="AA9"/>
</dbReference>
<keyword evidence="2" id="KW-0136">Cellulose degradation</keyword>
<reference evidence="6" key="1">
    <citation type="submission" date="2019-01" db="EMBL/GenBank/DDBJ databases">
        <title>Draft genome sequences of three monokaryotic isolates of the white-rot basidiomycete fungus Dichomitus squalens.</title>
        <authorList>
            <consortium name="DOE Joint Genome Institute"/>
            <person name="Lopez S.C."/>
            <person name="Andreopoulos B."/>
            <person name="Pangilinan J."/>
            <person name="Lipzen A."/>
            <person name="Riley R."/>
            <person name="Ahrendt S."/>
            <person name="Ng V."/>
            <person name="Barry K."/>
            <person name="Daum C."/>
            <person name="Grigoriev I.V."/>
            <person name="Hilden K.S."/>
            <person name="Makela M.R."/>
            <person name="de Vries R.P."/>
        </authorList>
    </citation>
    <scope>NUCLEOTIDE SEQUENCE [LARGE SCALE GENOMIC DNA]</scope>
    <source>
        <strain evidence="6">OM18370.1</strain>
    </source>
</reference>
<feature type="region of interest" description="Disordered" evidence="3">
    <location>
        <begin position="223"/>
        <end position="317"/>
    </location>
</feature>
<keyword evidence="2" id="KW-0119">Carbohydrate metabolism</keyword>
<keyword evidence="2" id="KW-0964">Secreted</keyword>
<dbReference type="CDD" id="cd21175">
    <property type="entry name" value="LPMO_AA9"/>
    <property type="match status" value="1"/>
</dbReference>
<dbReference type="EC" id="1.14.99.56" evidence="2"/>
<proteinExistence type="predicted"/>
<dbReference type="EMBL" id="ML143418">
    <property type="protein sequence ID" value="TBU28870.1"/>
    <property type="molecule type" value="Genomic_DNA"/>
</dbReference>
<keyword evidence="2" id="KW-0624">Polysaccharide degradation</keyword>
<gene>
    <name evidence="6" type="ORF">BD311DRAFT_662625</name>
</gene>
<dbReference type="Pfam" id="PF03443">
    <property type="entry name" value="AA9"/>
    <property type="match status" value="1"/>
</dbReference>
<name>A0A4Q9MMI4_9APHY</name>
<evidence type="ECO:0000256" key="2">
    <source>
        <dbReference type="RuleBase" id="RU368122"/>
    </source>
</evidence>
<dbReference type="PANTHER" id="PTHR33353:SF19">
    <property type="entry name" value="GLYCOSYLHYDROLASE FAMILY 61-8 PROTEIN"/>
    <property type="match status" value="1"/>
</dbReference>
<evidence type="ECO:0000256" key="3">
    <source>
        <dbReference type="SAM" id="MobiDB-lite"/>
    </source>
</evidence>
<dbReference type="Gene3D" id="2.70.50.70">
    <property type="match status" value="1"/>
</dbReference>
<dbReference type="GO" id="GO:0030248">
    <property type="term" value="F:cellulose binding"/>
    <property type="evidence" value="ECO:0007669"/>
    <property type="project" value="UniProtKB-UniRule"/>
</dbReference>
<keyword evidence="1 2" id="KW-1015">Disulfide bond</keyword>
<evidence type="ECO:0000259" key="5">
    <source>
        <dbReference type="Pfam" id="PF03443"/>
    </source>
</evidence>
<dbReference type="GO" id="GO:0005576">
    <property type="term" value="C:extracellular region"/>
    <property type="evidence" value="ECO:0007669"/>
    <property type="project" value="UniProtKB-SubCell"/>
</dbReference>
<organism evidence="6">
    <name type="scientific">Dichomitus squalens</name>
    <dbReference type="NCBI Taxonomy" id="114155"/>
    <lineage>
        <taxon>Eukaryota</taxon>
        <taxon>Fungi</taxon>
        <taxon>Dikarya</taxon>
        <taxon>Basidiomycota</taxon>
        <taxon>Agaricomycotina</taxon>
        <taxon>Agaricomycetes</taxon>
        <taxon>Polyporales</taxon>
        <taxon>Polyporaceae</taxon>
        <taxon>Dichomitus</taxon>
    </lineage>
</organism>